<dbReference type="OrthoDB" id="9762324at2"/>
<dbReference type="GO" id="GO:0005737">
    <property type="term" value="C:cytoplasm"/>
    <property type="evidence" value="ECO:0007669"/>
    <property type="project" value="TreeGrafter"/>
</dbReference>
<dbReference type="InterPro" id="IPR000917">
    <property type="entry name" value="Sulfatase_N"/>
</dbReference>
<evidence type="ECO:0000256" key="1">
    <source>
        <dbReference type="ARBA" id="ARBA00008779"/>
    </source>
</evidence>
<evidence type="ECO:0000313" key="6">
    <source>
        <dbReference type="Proteomes" id="UP000244956"/>
    </source>
</evidence>
<dbReference type="PANTHER" id="PTHR45953">
    <property type="entry name" value="IDURONATE 2-SULFATASE"/>
    <property type="match status" value="1"/>
</dbReference>
<name>A0A2U2BB78_9BACT</name>
<accession>A0A2U2BB78</accession>
<reference evidence="5 6" key="1">
    <citation type="submission" date="2018-05" db="EMBL/GenBank/DDBJ databases">
        <title>Marinilabilia rubrum sp. nov., isolated from saltern sediment.</title>
        <authorList>
            <person name="Zhang R."/>
        </authorList>
    </citation>
    <scope>NUCLEOTIDE SEQUENCE [LARGE SCALE GENOMIC DNA]</scope>
    <source>
        <strain evidence="5 6">WTE16</strain>
    </source>
</reference>
<comment type="caution">
    <text evidence="5">The sequence shown here is derived from an EMBL/GenBank/DDBJ whole genome shotgun (WGS) entry which is preliminary data.</text>
</comment>
<dbReference type="InterPro" id="IPR017850">
    <property type="entry name" value="Alkaline_phosphatase_core_sf"/>
</dbReference>
<protein>
    <recommendedName>
        <fullName evidence="4">Sulfatase N-terminal domain-containing protein</fullName>
    </recommendedName>
</protein>
<dbReference type="EMBL" id="QEWP01000003">
    <property type="protein sequence ID" value="PWE00320.1"/>
    <property type="molecule type" value="Genomic_DNA"/>
</dbReference>
<evidence type="ECO:0000256" key="2">
    <source>
        <dbReference type="ARBA" id="ARBA00022723"/>
    </source>
</evidence>
<keyword evidence="3" id="KW-0378">Hydrolase</keyword>
<dbReference type="AlphaFoldDB" id="A0A2U2BB78"/>
<organism evidence="5 6">
    <name type="scientific">Marinilabilia rubra</name>
    <dbReference type="NCBI Taxonomy" id="2162893"/>
    <lineage>
        <taxon>Bacteria</taxon>
        <taxon>Pseudomonadati</taxon>
        <taxon>Bacteroidota</taxon>
        <taxon>Bacteroidia</taxon>
        <taxon>Marinilabiliales</taxon>
        <taxon>Marinilabiliaceae</taxon>
        <taxon>Marinilabilia</taxon>
    </lineage>
</organism>
<dbReference type="PANTHER" id="PTHR45953:SF1">
    <property type="entry name" value="IDURONATE 2-SULFATASE"/>
    <property type="match status" value="1"/>
</dbReference>
<dbReference type="RefSeq" id="WP_109263360.1">
    <property type="nucleotide sequence ID" value="NZ_QEWP01000003.1"/>
</dbReference>
<evidence type="ECO:0000259" key="4">
    <source>
        <dbReference type="Pfam" id="PF00884"/>
    </source>
</evidence>
<sequence length="160" mass="17860">MHEKSILRILTYLLYGLVYTSGQASNNENPNVVLIMMDDLNDCVGFLGGHPQTLTPNMDALAEKGVIFTNAHSNAPVCAPSRSSMFTGIYPHVSENYGFAKWYHNDVLSNCKSLAYYMRENGYSTYGTGKLMHHKVKTEWTQYGISNYFGPLAYNGVKAV</sequence>
<keyword evidence="6" id="KW-1185">Reference proteome</keyword>
<proteinExistence type="inferred from homology"/>
<keyword evidence="2" id="KW-0479">Metal-binding</keyword>
<evidence type="ECO:0000313" key="5">
    <source>
        <dbReference type="EMBL" id="PWE00320.1"/>
    </source>
</evidence>
<dbReference type="SUPFAM" id="SSF53649">
    <property type="entry name" value="Alkaline phosphatase-like"/>
    <property type="match status" value="1"/>
</dbReference>
<gene>
    <name evidence="5" type="ORF">DDZ16_05105</name>
</gene>
<dbReference type="Pfam" id="PF00884">
    <property type="entry name" value="Sulfatase"/>
    <property type="match status" value="1"/>
</dbReference>
<evidence type="ECO:0000256" key="3">
    <source>
        <dbReference type="ARBA" id="ARBA00022801"/>
    </source>
</evidence>
<dbReference type="Proteomes" id="UP000244956">
    <property type="component" value="Unassembled WGS sequence"/>
</dbReference>
<dbReference type="PROSITE" id="PS00523">
    <property type="entry name" value="SULFATASE_1"/>
    <property type="match status" value="1"/>
</dbReference>
<feature type="domain" description="Sulfatase N-terminal" evidence="4">
    <location>
        <begin position="30"/>
        <end position="150"/>
    </location>
</feature>
<dbReference type="InterPro" id="IPR024607">
    <property type="entry name" value="Sulfatase_CS"/>
</dbReference>
<comment type="similarity">
    <text evidence="1">Belongs to the sulfatase family.</text>
</comment>
<dbReference type="GO" id="GO:0008484">
    <property type="term" value="F:sulfuric ester hydrolase activity"/>
    <property type="evidence" value="ECO:0007669"/>
    <property type="project" value="TreeGrafter"/>
</dbReference>
<dbReference type="GO" id="GO:0046872">
    <property type="term" value="F:metal ion binding"/>
    <property type="evidence" value="ECO:0007669"/>
    <property type="project" value="UniProtKB-KW"/>
</dbReference>
<dbReference type="Gene3D" id="3.40.720.10">
    <property type="entry name" value="Alkaline Phosphatase, subunit A"/>
    <property type="match status" value="1"/>
</dbReference>